<dbReference type="EMBL" id="JBEPME010000002">
    <property type="protein sequence ID" value="MET3657155.1"/>
    <property type="molecule type" value="Genomic_DNA"/>
</dbReference>
<comment type="caution">
    <text evidence="1">The sequence shown here is derived from an EMBL/GenBank/DDBJ whole genome shotgun (WGS) entry which is preliminary data.</text>
</comment>
<keyword evidence="2" id="KW-1185">Reference proteome</keyword>
<proteinExistence type="predicted"/>
<reference evidence="1 2" key="1">
    <citation type="submission" date="2024-06" db="EMBL/GenBank/DDBJ databases">
        <title>Sorghum-associated microbial communities from plants grown in Nebraska, USA.</title>
        <authorList>
            <person name="Schachtman D."/>
        </authorList>
    </citation>
    <scope>NUCLEOTIDE SEQUENCE [LARGE SCALE GENOMIC DNA]</scope>
    <source>
        <strain evidence="1 2">1288</strain>
    </source>
</reference>
<evidence type="ECO:0008006" key="3">
    <source>
        <dbReference type="Google" id="ProtNLM"/>
    </source>
</evidence>
<gene>
    <name evidence="1" type="ORF">ABIC55_002242</name>
</gene>
<dbReference type="Proteomes" id="UP001549104">
    <property type="component" value="Unassembled WGS sequence"/>
</dbReference>
<dbReference type="RefSeq" id="WP_067209684.1">
    <property type="nucleotide sequence ID" value="NZ_CP014616.1"/>
</dbReference>
<accession>A0ABV2K7V5</accession>
<evidence type="ECO:0000313" key="2">
    <source>
        <dbReference type="Proteomes" id="UP001549104"/>
    </source>
</evidence>
<sequence>MRNQLVRSMEYSEHLDMMYLAADGSISKRRINVLQFGEVSFRAYCFLRKFKRIFTIDNVLALVPIVHKERMVI</sequence>
<name>A0ABV2K7V5_SPOPS</name>
<protein>
    <recommendedName>
        <fullName evidence="3">Transcriptional regulator</fullName>
    </recommendedName>
</protein>
<organism evidence="1 2">
    <name type="scientific">Sporosarcina psychrophila</name>
    <name type="common">Bacillus psychrophilus</name>
    <dbReference type="NCBI Taxonomy" id="1476"/>
    <lineage>
        <taxon>Bacteria</taxon>
        <taxon>Bacillati</taxon>
        <taxon>Bacillota</taxon>
        <taxon>Bacilli</taxon>
        <taxon>Bacillales</taxon>
        <taxon>Caryophanaceae</taxon>
        <taxon>Sporosarcina</taxon>
    </lineage>
</organism>
<evidence type="ECO:0000313" key="1">
    <source>
        <dbReference type="EMBL" id="MET3657155.1"/>
    </source>
</evidence>